<feature type="compositionally biased region" description="Basic residues" evidence="3">
    <location>
        <begin position="343"/>
        <end position="356"/>
    </location>
</feature>
<dbReference type="Pfam" id="PF00106">
    <property type="entry name" value="adh_short"/>
    <property type="match status" value="1"/>
</dbReference>
<evidence type="ECO:0000313" key="4">
    <source>
        <dbReference type="Proteomes" id="UP000694843"/>
    </source>
</evidence>
<dbReference type="RefSeq" id="XP_018014292.1">
    <property type="nucleotide sequence ID" value="XM_018158803.2"/>
</dbReference>
<dbReference type="InterPro" id="IPR002347">
    <property type="entry name" value="SDR_fam"/>
</dbReference>
<dbReference type="Gene3D" id="3.40.50.720">
    <property type="entry name" value="NAD(P)-binding Rossmann-like Domain"/>
    <property type="match status" value="1"/>
</dbReference>
<dbReference type="GO" id="GO:0016616">
    <property type="term" value="F:oxidoreductase activity, acting on the CH-OH group of donors, NAD or NADP as acceptor"/>
    <property type="evidence" value="ECO:0007669"/>
    <property type="project" value="UniProtKB-ARBA"/>
</dbReference>
<dbReference type="AlphaFoldDB" id="A0A8B7NKW5"/>
<gene>
    <name evidence="5" type="primary">LOC108671295</name>
</gene>
<evidence type="ECO:0000313" key="5">
    <source>
        <dbReference type="RefSeq" id="XP_018014292.1"/>
    </source>
</evidence>
<comment type="similarity">
    <text evidence="1">Belongs to the short-chain dehydrogenases/reductases (SDR) family.</text>
</comment>
<dbReference type="FunFam" id="3.40.50.720:FF:000047">
    <property type="entry name" value="NADP-dependent L-serine/L-allo-threonine dehydrogenase"/>
    <property type="match status" value="1"/>
</dbReference>
<evidence type="ECO:0000256" key="3">
    <source>
        <dbReference type="SAM" id="MobiDB-lite"/>
    </source>
</evidence>
<dbReference type="SUPFAM" id="SSF51735">
    <property type="entry name" value="NAD(P)-binding Rossmann-fold domains"/>
    <property type="match status" value="1"/>
</dbReference>
<sequence length="977" mass="108052">MEEDILNLKCSKSPKMYKQKFRESWISGEFSDWLTRSPINPDFPFCKICLRKIEGGLSHLKRHASSSFHKRNQLNYENSIACENEGSQQFNNQKFQKTVKNKFKKPKSSTSDISNGVSSFNSGALQTLPLSKQFIEVKFEGDKLHEVADVPHIESEQSRPTEVADFQTEVNLKTGLKTSMHQSSFLESTISLPNVVASHVAPGFENTHCSDAQQWQAVHIPHNLQVAIREEDKNTAHPELFTTNFTDAHKLADDAYLVELNNVGSSCEVTVGSHHADCSSIHNLETDHHAGHITVTIQGQDPMYIHSTVNPDTSISYSNANTEMECSSHSPHSSKKEKIISSSKRKRRLMKPKKSCRPGAQSGIEMNSGGGTASSLKMEATSPNCDDAKYNPDEDGKDPRRSCRWYRQKYKKNWEKSKEFVGWLSPAPGDPSMAYCIACAKCLRGGMTHLKRHAETPYHKKRMIETLKMREIFLAKTVELRLSKFAHEFGLTDAAVAALPDLLKSIFPDNSLCKLLSDDRILTMLLVRKEESQPAAPSKLVSRKKSSQIVHSKPCKVNSHTSSEADAPAVIRFPCPEPEHCSHESSSGSQYNTQVYGDLDPMHTKYMPLEQHHQISIHPHPGSQAHPAPATVASSIISSNFSNCAMETRLETHQDVIQPCPEGAVSERYSVDAMDDTRPVMAEAGQARVPLPRVLVHHASNDTLTVRSYSFSPYHVYPSLFSTAGMERWQGKVAIVTGASAGIGAAICRSLVALGMRVVGVARAHHRILELAQELEGERGTLTALQCDVSKDEEVEEVFKQVLSTHGAVHCCINNAGISCNNSLLDGSPQEWRQMLDVNVVGLCLFTKLAVNSMKEAGIDDGHIIHISSLSGHRVPPNSPTHFYCATKHAVKALTEGLRHELRAAKSHIRISSISPGLVQTEFMQNMTGDAAYADKLYSSIDCIKAEDVAASVVHVLVAPPHVEINDILMRPTEQTS</sequence>
<evidence type="ECO:0000256" key="1">
    <source>
        <dbReference type="ARBA" id="ARBA00006484"/>
    </source>
</evidence>
<dbReference type="PRINTS" id="PR00081">
    <property type="entry name" value="GDHRDH"/>
</dbReference>
<dbReference type="PROSITE" id="PS00061">
    <property type="entry name" value="ADH_SHORT"/>
    <property type="match status" value="1"/>
</dbReference>
<proteinExistence type="inferred from homology"/>
<dbReference type="InterPro" id="IPR036291">
    <property type="entry name" value="NAD(P)-bd_dom_sf"/>
</dbReference>
<feature type="compositionally biased region" description="Basic and acidic residues" evidence="3">
    <location>
        <begin position="386"/>
        <end position="399"/>
    </location>
</feature>
<dbReference type="PRINTS" id="PR00080">
    <property type="entry name" value="SDRFAMILY"/>
</dbReference>
<dbReference type="Proteomes" id="UP000694843">
    <property type="component" value="Unplaced"/>
</dbReference>
<name>A0A8B7NKW5_HYAAZ</name>
<organism evidence="4 5">
    <name type="scientific">Hyalella azteca</name>
    <name type="common">Amphipod</name>
    <dbReference type="NCBI Taxonomy" id="294128"/>
    <lineage>
        <taxon>Eukaryota</taxon>
        <taxon>Metazoa</taxon>
        <taxon>Ecdysozoa</taxon>
        <taxon>Arthropoda</taxon>
        <taxon>Crustacea</taxon>
        <taxon>Multicrustacea</taxon>
        <taxon>Malacostraca</taxon>
        <taxon>Eumalacostraca</taxon>
        <taxon>Peracarida</taxon>
        <taxon>Amphipoda</taxon>
        <taxon>Senticaudata</taxon>
        <taxon>Talitrida</taxon>
        <taxon>Talitroidea</taxon>
        <taxon>Hyalellidae</taxon>
        <taxon>Hyalella</taxon>
    </lineage>
</organism>
<feature type="region of interest" description="Disordered" evidence="3">
    <location>
        <begin position="322"/>
        <end position="399"/>
    </location>
</feature>
<evidence type="ECO:0000256" key="2">
    <source>
        <dbReference type="ARBA" id="ARBA00023002"/>
    </source>
</evidence>
<keyword evidence="4" id="KW-1185">Reference proteome</keyword>
<dbReference type="PANTHER" id="PTHR43115:SF4">
    <property type="entry name" value="DEHYDROGENASE_REDUCTASE SDR FAMILY MEMBER 11"/>
    <property type="match status" value="1"/>
</dbReference>
<protein>
    <submittedName>
        <fullName evidence="5">Uncharacterized protein LOC108671295 isoform X1</fullName>
    </submittedName>
</protein>
<accession>A0A8B7NKW5</accession>
<reference evidence="5" key="1">
    <citation type="submission" date="2025-08" db="UniProtKB">
        <authorList>
            <consortium name="RefSeq"/>
        </authorList>
    </citation>
    <scope>IDENTIFICATION</scope>
    <source>
        <tissue evidence="5">Whole organism</tissue>
    </source>
</reference>
<dbReference type="PANTHER" id="PTHR43115">
    <property type="entry name" value="DEHYDROGENASE/REDUCTASE SDR FAMILY MEMBER 11"/>
    <property type="match status" value="1"/>
</dbReference>
<dbReference type="KEGG" id="hazt:108671295"/>
<keyword evidence="2" id="KW-0560">Oxidoreductase</keyword>
<dbReference type="OrthoDB" id="6136459at2759"/>
<dbReference type="GeneID" id="108671295"/>
<dbReference type="InterPro" id="IPR020904">
    <property type="entry name" value="Sc_DH/Rdtase_CS"/>
</dbReference>